<accession>A0AAJ0LX02</accession>
<sequence>MTDYSKLKVAELRDVLKERGIPSTGLSRKQQIIDALEAHDAKQPDHADNEVSADVPDAGATLENNDGGEAHENDDGGEAIVEKEKDAVPEDALEKVQETVEDAQEVLNGGNVGHAGVEDADAAMGDAAAENEQEVTAELVVDTTASLVPEDHDPVATTVAPAALQDEPMESQLETPRQLSPTLEGQSSETRKRKRRSPTPPPSSDSINKKLKSAGDELVKLPEDNVVGDAPVSLEPSSDAVDSMEILPYGTSDDVMQITDVPANSELPSLPLDGPPPPQVEHEDNVTLEDPTMRASSPIEDDSAPPSIHPRTRSLYIRDFIRPLSPQQLREHLTTLAARAGEEEDETVVTKFHLDNIRTHAFASFASTSAASRVRSALHGRVWPEESQRKPLWVDYIPDDKVQEWIDREMESGNNKRDVRRWEVEYTSINDGTVTVSLQEITAPTGPRRRSSFSNPAPTQVPGLGMMNAPTGPRSQRPPAPIEHPADRLEPAIRKQSTTSNNTTSASFDILDERFSSTTVKPKIYYLPVASDLAEKRLDELERTTSRTWDNGRAMKKASGVEQQSRRYTFEDGSRIVDGGVDAGYGYRGPGGGNFGGAPRGGYRGGRGGGRGWR</sequence>
<dbReference type="Gene3D" id="1.10.720.30">
    <property type="entry name" value="SAP domain"/>
    <property type="match status" value="1"/>
</dbReference>
<feature type="compositionally biased region" description="Polar residues" evidence="2">
    <location>
        <begin position="172"/>
        <end position="186"/>
    </location>
</feature>
<dbReference type="GO" id="GO:0003723">
    <property type="term" value="F:RNA binding"/>
    <property type="evidence" value="ECO:0007669"/>
    <property type="project" value="UniProtKB-UniRule"/>
</dbReference>
<evidence type="ECO:0000259" key="3">
    <source>
        <dbReference type="PROSITE" id="PS50102"/>
    </source>
</evidence>
<dbReference type="InterPro" id="IPR036361">
    <property type="entry name" value="SAP_dom_sf"/>
</dbReference>
<dbReference type="InterPro" id="IPR003034">
    <property type="entry name" value="SAP_dom"/>
</dbReference>
<dbReference type="SMART" id="SM00513">
    <property type="entry name" value="SAP"/>
    <property type="match status" value="1"/>
</dbReference>
<dbReference type="PANTHER" id="PTHR47031:SF3">
    <property type="entry name" value="SAP DOMAIN-CONTAINING PROTEIN"/>
    <property type="match status" value="1"/>
</dbReference>
<name>A0AAJ0LX02_9PEZI</name>
<organism evidence="4 5">
    <name type="scientific">Extremus antarcticus</name>
    <dbReference type="NCBI Taxonomy" id="702011"/>
    <lineage>
        <taxon>Eukaryota</taxon>
        <taxon>Fungi</taxon>
        <taxon>Dikarya</taxon>
        <taxon>Ascomycota</taxon>
        <taxon>Pezizomycotina</taxon>
        <taxon>Dothideomycetes</taxon>
        <taxon>Dothideomycetidae</taxon>
        <taxon>Mycosphaerellales</taxon>
        <taxon>Extremaceae</taxon>
        <taxon>Extremus</taxon>
    </lineage>
</organism>
<comment type="caution">
    <text evidence="4">The sequence shown here is derived from an EMBL/GenBank/DDBJ whole genome shotgun (WGS) entry which is preliminary data.</text>
</comment>
<gene>
    <name evidence="4" type="ORF">LTR09_000228</name>
</gene>
<feature type="region of interest" description="Disordered" evidence="2">
    <location>
        <begin position="590"/>
        <end position="614"/>
    </location>
</feature>
<dbReference type="InterPro" id="IPR035979">
    <property type="entry name" value="RBD_domain_sf"/>
</dbReference>
<evidence type="ECO:0000256" key="2">
    <source>
        <dbReference type="SAM" id="MobiDB-lite"/>
    </source>
</evidence>
<evidence type="ECO:0000313" key="4">
    <source>
        <dbReference type="EMBL" id="KAK3058663.1"/>
    </source>
</evidence>
<dbReference type="AlphaFoldDB" id="A0AAJ0LX02"/>
<feature type="region of interest" description="Disordered" evidence="2">
    <location>
        <begin position="443"/>
        <end position="485"/>
    </location>
</feature>
<feature type="region of interest" description="Disordered" evidence="2">
    <location>
        <begin position="35"/>
        <end position="87"/>
    </location>
</feature>
<reference evidence="4" key="1">
    <citation type="submission" date="2023-04" db="EMBL/GenBank/DDBJ databases">
        <title>Black Yeasts Isolated from many extreme environments.</title>
        <authorList>
            <person name="Coleine C."/>
            <person name="Stajich J.E."/>
            <person name="Selbmann L."/>
        </authorList>
    </citation>
    <scope>NUCLEOTIDE SEQUENCE</scope>
    <source>
        <strain evidence="4">CCFEE 5312</strain>
    </source>
</reference>
<dbReference type="PROSITE" id="PS50102">
    <property type="entry name" value="RRM"/>
    <property type="match status" value="1"/>
</dbReference>
<keyword evidence="5" id="KW-1185">Reference proteome</keyword>
<dbReference type="Pfam" id="PF02037">
    <property type="entry name" value="SAP"/>
    <property type="match status" value="1"/>
</dbReference>
<feature type="compositionally biased region" description="Basic and acidic residues" evidence="2">
    <location>
        <begin position="213"/>
        <end position="223"/>
    </location>
</feature>
<protein>
    <recommendedName>
        <fullName evidence="3">RRM domain-containing protein</fullName>
    </recommendedName>
</protein>
<feature type="compositionally biased region" description="Basic and acidic residues" evidence="2">
    <location>
        <begin position="68"/>
        <end position="87"/>
    </location>
</feature>
<dbReference type="SUPFAM" id="SSF54928">
    <property type="entry name" value="RNA-binding domain, RBD"/>
    <property type="match status" value="1"/>
</dbReference>
<proteinExistence type="predicted"/>
<dbReference type="PANTHER" id="PTHR47031">
    <property type="entry name" value="SAP DNA-BINDING DOMAIN-CONTAINING PROTEIN"/>
    <property type="match status" value="1"/>
</dbReference>
<keyword evidence="1" id="KW-0694">RNA-binding</keyword>
<feature type="region of interest" description="Disordered" evidence="2">
    <location>
        <begin position="263"/>
        <end position="284"/>
    </location>
</feature>
<evidence type="ECO:0000256" key="1">
    <source>
        <dbReference type="PROSITE-ProRule" id="PRU00176"/>
    </source>
</evidence>
<feature type="compositionally biased region" description="Basic and acidic residues" evidence="2">
    <location>
        <begin position="36"/>
        <end position="49"/>
    </location>
</feature>
<dbReference type="InterPro" id="IPR000504">
    <property type="entry name" value="RRM_dom"/>
</dbReference>
<feature type="region of interest" description="Disordered" evidence="2">
    <location>
        <begin position="147"/>
        <end position="241"/>
    </location>
</feature>
<evidence type="ECO:0000313" key="5">
    <source>
        <dbReference type="Proteomes" id="UP001271007"/>
    </source>
</evidence>
<dbReference type="Proteomes" id="UP001271007">
    <property type="component" value="Unassembled WGS sequence"/>
</dbReference>
<dbReference type="SUPFAM" id="SSF68906">
    <property type="entry name" value="SAP domain"/>
    <property type="match status" value="1"/>
</dbReference>
<dbReference type="EMBL" id="JAWDJX010000001">
    <property type="protein sequence ID" value="KAK3058663.1"/>
    <property type="molecule type" value="Genomic_DNA"/>
</dbReference>
<feature type="domain" description="RRM" evidence="3">
    <location>
        <begin position="313"/>
        <end position="399"/>
    </location>
</feature>